<dbReference type="Proteomes" id="UP000502823">
    <property type="component" value="Unassembled WGS sequence"/>
</dbReference>
<feature type="domain" description="DUF4817" evidence="1">
    <location>
        <begin position="5"/>
        <end position="56"/>
    </location>
</feature>
<evidence type="ECO:0000313" key="2">
    <source>
        <dbReference type="EMBL" id="GFG36650.1"/>
    </source>
</evidence>
<dbReference type="OrthoDB" id="8192496at2759"/>
<dbReference type="EMBL" id="BLKM01000655">
    <property type="protein sequence ID" value="GFG36650.1"/>
    <property type="molecule type" value="Genomic_DNA"/>
</dbReference>
<dbReference type="InterPro" id="IPR032135">
    <property type="entry name" value="DUF4817"/>
</dbReference>
<reference evidence="3" key="1">
    <citation type="submission" date="2020-01" db="EMBL/GenBank/DDBJ databases">
        <title>Draft genome sequence of the Termite Coptotermes fromosanus.</title>
        <authorList>
            <person name="Itakura S."/>
            <person name="Yosikawa Y."/>
            <person name="Umezawa K."/>
        </authorList>
    </citation>
    <scope>NUCLEOTIDE SEQUENCE [LARGE SCALE GENOMIC DNA]</scope>
</reference>
<name>A0A6L2PYH6_COPFO</name>
<protein>
    <recommendedName>
        <fullName evidence="1">DUF4817 domain-containing protein</fullName>
    </recommendedName>
</protein>
<evidence type="ECO:0000259" key="1">
    <source>
        <dbReference type="Pfam" id="PF16087"/>
    </source>
</evidence>
<keyword evidence="3" id="KW-1185">Reference proteome</keyword>
<feature type="non-terminal residue" evidence="2">
    <location>
        <position position="135"/>
    </location>
</feature>
<dbReference type="PANTHER" id="PTHR47326:SF1">
    <property type="entry name" value="HTH PSQ-TYPE DOMAIN-CONTAINING PROTEIN"/>
    <property type="match status" value="1"/>
</dbReference>
<dbReference type="Pfam" id="PF16087">
    <property type="entry name" value="DUF4817"/>
    <property type="match status" value="1"/>
</dbReference>
<organism evidence="2 3">
    <name type="scientific">Coptotermes formosanus</name>
    <name type="common">Formosan subterranean termite</name>
    <dbReference type="NCBI Taxonomy" id="36987"/>
    <lineage>
        <taxon>Eukaryota</taxon>
        <taxon>Metazoa</taxon>
        <taxon>Ecdysozoa</taxon>
        <taxon>Arthropoda</taxon>
        <taxon>Hexapoda</taxon>
        <taxon>Insecta</taxon>
        <taxon>Pterygota</taxon>
        <taxon>Neoptera</taxon>
        <taxon>Polyneoptera</taxon>
        <taxon>Dictyoptera</taxon>
        <taxon>Blattodea</taxon>
        <taxon>Blattoidea</taxon>
        <taxon>Termitoidae</taxon>
        <taxon>Rhinotermitidae</taxon>
        <taxon>Coptotermes</taxon>
    </lineage>
</organism>
<comment type="caution">
    <text evidence="2">The sequence shown here is derived from an EMBL/GenBank/DDBJ whole genome shotgun (WGS) entry which is preliminary data.</text>
</comment>
<accession>A0A6L2PYH6</accession>
<sequence>MRIPLEHRVFLYNTYVKYRSYKKCARKFRRRFPHAPVPNVTTVYKYVKRFRATGSVLDTKRSRRRHVLTVEKLDEIGARLETSPRKSLAQLAQETGVSESSARNAVQLLHERPYEITLVHKLNNTDREARRNFVN</sequence>
<evidence type="ECO:0000313" key="3">
    <source>
        <dbReference type="Proteomes" id="UP000502823"/>
    </source>
</evidence>
<gene>
    <name evidence="2" type="ORF">Cfor_09391</name>
</gene>
<proteinExistence type="predicted"/>
<dbReference type="PANTHER" id="PTHR47326">
    <property type="entry name" value="TRANSPOSABLE ELEMENT TC3 TRANSPOSASE-LIKE PROTEIN"/>
    <property type="match status" value="1"/>
</dbReference>
<dbReference type="AlphaFoldDB" id="A0A6L2PYH6"/>
<dbReference type="InParanoid" id="A0A6L2PYH6"/>